<feature type="region of interest" description="Disordered" evidence="4">
    <location>
        <begin position="185"/>
        <end position="206"/>
    </location>
</feature>
<sequence length="206" mass="22972">MKKPDLPGVVGPLSHPAWPDYLLAFEHLTGRSPRMISPEGPIQPDCETPTSAPGTGWAVAMPTGPMRWRQSAAQRMLSSAEAWCQQTAVPLPWPTEVRVAWKLLCDHPTRELDLGSIARHLGVRPAALGERFREITGGTFRQFLGEERTALAIRLMLEQPRLQMAEIAQHVSGQSMSQFNRNFRQATGSSPRAFRDQWRDTGQPPT</sequence>
<evidence type="ECO:0000259" key="5">
    <source>
        <dbReference type="PROSITE" id="PS01124"/>
    </source>
</evidence>
<evidence type="ECO:0000313" key="7">
    <source>
        <dbReference type="Proteomes" id="UP001374893"/>
    </source>
</evidence>
<evidence type="ECO:0000256" key="1">
    <source>
        <dbReference type="ARBA" id="ARBA00023015"/>
    </source>
</evidence>
<evidence type="ECO:0000256" key="4">
    <source>
        <dbReference type="SAM" id="MobiDB-lite"/>
    </source>
</evidence>
<evidence type="ECO:0000256" key="2">
    <source>
        <dbReference type="ARBA" id="ARBA00023125"/>
    </source>
</evidence>
<keyword evidence="1" id="KW-0805">Transcription regulation</keyword>
<dbReference type="Gene3D" id="1.10.10.60">
    <property type="entry name" value="Homeodomain-like"/>
    <property type="match status" value="1"/>
</dbReference>
<dbReference type="PROSITE" id="PS01124">
    <property type="entry name" value="HTH_ARAC_FAMILY_2"/>
    <property type="match status" value="1"/>
</dbReference>
<dbReference type="SUPFAM" id="SSF46689">
    <property type="entry name" value="Homeodomain-like"/>
    <property type="match status" value="2"/>
</dbReference>
<keyword evidence="2" id="KW-0238">DNA-binding</keyword>
<organism evidence="6 7">
    <name type="scientific">Haloferula helveola</name>
    <dbReference type="NCBI Taxonomy" id="490095"/>
    <lineage>
        <taxon>Bacteria</taxon>
        <taxon>Pseudomonadati</taxon>
        <taxon>Verrucomicrobiota</taxon>
        <taxon>Verrucomicrobiia</taxon>
        <taxon>Verrucomicrobiales</taxon>
        <taxon>Verrucomicrobiaceae</taxon>
        <taxon>Haloferula</taxon>
    </lineage>
</organism>
<dbReference type="PANTHER" id="PTHR43280:SF11">
    <property type="entry name" value="RCS-SPECIFIC HTH-TYPE TRANSCRIPTIONAL ACTIVATOR RCLR"/>
    <property type="match status" value="1"/>
</dbReference>
<evidence type="ECO:0000313" key="6">
    <source>
        <dbReference type="EMBL" id="BCX48784.1"/>
    </source>
</evidence>
<dbReference type="PANTHER" id="PTHR43280">
    <property type="entry name" value="ARAC-FAMILY TRANSCRIPTIONAL REGULATOR"/>
    <property type="match status" value="1"/>
</dbReference>
<proteinExistence type="predicted"/>
<protein>
    <recommendedName>
        <fullName evidence="5">HTH araC/xylS-type domain-containing protein</fullName>
    </recommendedName>
</protein>
<dbReference type="SMART" id="SM00342">
    <property type="entry name" value="HTH_ARAC"/>
    <property type="match status" value="1"/>
</dbReference>
<name>A0ABM7RLU6_9BACT</name>
<dbReference type="EMBL" id="AP024702">
    <property type="protein sequence ID" value="BCX48784.1"/>
    <property type="molecule type" value="Genomic_DNA"/>
</dbReference>
<feature type="domain" description="HTH araC/xylS-type" evidence="5">
    <location>
        <begin position="98"/>
        <end position="197"/>
    </location>
</feature>
<keyword evidence="7" id="KW-1185">Reference proteome</keyword>
<dbReference type="InterPro" id="IPR018060">
    <property type="entry name" value="HTH_AraC"/>
</dbReference>
<dbReference type="RefSeq" id="WP_338685138.1">
    <property type="nucleotide sequence ID" value="NZ_AP024702.1"/>
</dbReference>
<keyword evidence="3" id="KW-0804">Transcription</keyword>
<dbReference type="Pfam" id="PF12833">
    <property type="entry name" value="HTH_18"/>
    <property type="match status" value="1"/>
</dbReference>
<evidence type="ECO:0000256" key="3">
    <source>
        <dbReference type="ARBA" id="ARBA00023163"/>
    </source>
</evidence>
<accession>A0ABM7RLU6</accession>
<dbReference type="InterPro" id="IPR009057">
    <property type="entry name" value="Homeodomain-like_sf"/>
</dbReference>
<dbReference type="Proteomes" id="UP001374893">
    <property type="component" value="Chromosome"/>
</dbReference>
<reference evidence="6 7" key="1">
    <citation type="submission" date="2021-06" db="EMBL/GenBank/DDBJ databases">
        <title>Complete genome of Haloferula helveola possessing various polysaccharide degrading enzymes.</title>
        <authorList>
            <person name="Takami H."/>
            <person name="Huang C."/>
            <person name="Hamasaki K."/>
        </authorList>
    </citation>
    <scope>NUCLEOTIDE SEQUENCE [LARGE SCALE GENOMIC DNA]</scope>
    <source>
        <strain evidence="6 7">CN-1</strain>
    </source>
</reference>
<gene>
    <name evidence="6" type="ORF">HAHE_26920</name>
</gene>